<dbReference type="Proteomes" id="UP000660862">
    <property type="component" value="Unassembled WGS sequence"/>
</dbReference>
<reference evidence="2" key="1">
    <citation type="journal article" date="2014" name="Int. J. Syst. Evol. Microbiol.">
        <title>Complete genome sequence of Corynebacterium casei LMG S-19264T (=DSM 44701T), isolated from a smear-ripened cheese.</title>
        <authorList>
            <consortium name="US DOE Joint Genome Institute (JGI-PGF)"/>
            <person name="Walter F."/>
            <person name="Albersmeier A."/>
            <person name="Kalinowski J."/>
            <person name="Ruckert C."/>
        </authorList>
    </citation>
    <scope>NUCLEOTIDE SEQUENCE</scope>
    <source>
        <strain evidence="2">CGMCC 1.12195</strain>
    </source>
</reference>
<name>A0A917M7S2_9SPHI</name>
<dbReference type="InterPro" id="IPR051043">
    <property type="entry name" value="Sulfatase_Mod_Factor_Kinase"/>
</dbReference>
<protein>
    <recommendedName>
        <fullName evidence="1">Sulfatase-modifying factor enzyme-like domain-containing protein</fullName>
    </recommendedName>
</protein>
<accession>A0A917M7S2</accession>
<dbReference type="EMBL" id="BMER01000001">
    <property type="protein sequence ID" value="GGG80508.1"/>
    <property type="molecule type" value="Genomic_DNA"/>
</dbReference>
<feature type="domain" description="Sulfatase-modifying factor enzyme-like" evidence="1">
    <location>
        <begin position="662"/>
        <end position="911"/>
    </location>
</feature>
<comment type="caution">
    <text evidence="2">The sequence shown here is derived from an EMBL/GenBank/DDBJ whole genome shotgun (WGS) entry which is preliminary data.</text>
</comment>
<gene>
    <name evidence="2" type="ORF">GCM10007415_11180</name>
</gene>
<dbReference type="SUPFAM" id="SSF56436">
    <property type="entry name" value="C-type lectin-like"/>
    <property type="match status" value="1"/>
</dbReference>
<dbReference type="PANTHER" id="PTHR23150">
    <property type="entry name" value="SULFATASE MODIFYING FACTOR 1, 2"/>
    <property type="match status" value="1"/>
</dbReference>
<dbReference type="InterPro" id="IPR005532">
    <property type="entry name" value="SUMF_dom"/>
</dbReference>
<dbReference type="InterPro" id="IPR016187">
    <property type="entry name" value="CTDL_fold"/>
</dbReference>
<dbReference type="PANTHER" id="PTHR23150:SF19">
    <property type="entry name" value="FORMYLGLYCINE-GENERATING ENZYME"/>
    <property type="match status" value="1"/>
</dbReference>
<dbReference type="Gene3D" id="3.90.1580.10">
    <property type="entry name" value="paralog of FGE (formylglycine-generating enzyme)"/>
    <property type="match status" value="1"/>
</dbReference>
<sequence length="914" mass="103175">MAQAQELKQFVRASEGMEVTGFVMATGEELQSTGSHPLVAFDINDRTMLAADAKGIIDISLETVTGFNPAYKAILRFTNRSADTLVLSNVVPLGRADKAVYITGKGKHGLSRSHLFLPGKQPVNCILPDNAWELGYSAMALPNGLSVCALVRRDRASAYKATIRRFETVIAPGGSIAYNLFADVYSGDWQQGLKKVFQERYLYDVAQFDNSLFERDDLKWIRHTYVMHLIMAWDKFYHDSETGQSGLPGFIERGKKLYGGDDVIGLWPTWPTLGIDQRNQFDLFRDLPGGMARIRQDADYCRSHGTAFFLCYNPWDESTRGEGHMEGLYDLIMQTGADGVVLDTQGGSSTELQEAADRAKPGVIMYSEGFAVPKDMQGIVSGRVHNALYYPPMLNLNKFIKPEFTIYRVAELAKEPIKREFATAFFNGYGTELNIFAPGQPDWVDEQYRYLGRTTRILRENTYNFLSRDYIPLIPTLVDSVYANKWSLPDKILYTLYSIKPEGFNAPLLEVTPTEGTHFVDLWNNEEVEPVMQDGHQYLPAKIHAFDRFDLGTNNEGEVGCIAQLPMLLTVSLDNNTLHIHADKGQQINVWAGAPDYEKKPVELTSGSHELDIFEHFGRHEGKLVVQLLEDGILLDQRVAVIKAGTPRLASEVSPSATVGDTEGMIEIPKGSFVFHATNGDEFIAYPKHDEGKTFELTGFWMDKYPVTNADFLRFMEASGYQPTDTANFLKHWQGGRPLKGEERYPVVYVSYEDAQAYARWAGKRLPTEVEWQYAAQTPDLREWPWSKDTKHIKRELEPVTNSLTVYKIKGIDSKLANLGDGKPYPVGKYKRGANPYGLEDLVGSVWQLTNDVYKSGSYTYIMMKGGSYFNPTSSWWYVQGGPRELHYRQYLLRVSQGFERNATVGFRCVKDKK</sequence>
<dbReference type="AlphaFoldDB" id="A0A917M7S2"/>
<evidence type="ECO:0000313" key="2">
    <source>
        <dbReference type="EMBL" id="GGG80508.1"/>
    </source>
</evidence>
<organism evidence="2 3">
    <name type="scientific">Parapedobacter pyrenivorans</name>
    <dbReference type="NCBI Taxonomy" id="1305674"/>
    <lineage>
        <taxon>Bacteria</taxon>
        <taxon>Pseudomonadati</taxon>
        <taxon>Bacteroidota</taxon>
        <taxon>Sphingobacteriia</taxon>
        <taxon>Sphingobacteriales</taxon>
        <taxon>Sphingobacteriaceae</taxon>
        <taxon>Parapedobacter</taxon>
    </lineage>
</organism>
<dbReference type="GO" id="GO:0120147">
    <property type="term" value="F:formylglycine-generating oxidase activity"/>
    <property type="evidence" value="ECO:0007669"/>
    <property type="project" value="TreeGrafter"/>
</dbReference>
<keyword evidence="3" id="KW-1185">Reference proteome</keyword>
<dbReference type="InterPro" id="IPR042095">
    <property type="entry name" value="SUMF_sf"/>
</dbReference>
<reference evidence="2" key="2">
    <citation type="submission" date="2020-09" db="EMBL/GenBank/DDBJ databases">
        <authorList>
            <person name="Sun Q."/>
            <person name="Zhou Y."/>
        </authorList>
    </citation>
    <scope>NUCLEOTIDE SEQUENCE</scope>
    <source>
        <strain evidence="2">CGMCC 1.12195</strain>
    </source>
</reference>
<evidence type="ECO:0000259" key="1">
    <source>
        <dbReference type="Pfam" id="PF03781"/>
    </source>
</evidence>
<evidence type="ECO:0000313" key="3">
    <source>
        <dbReference type="Proteomes" id="UP000660862"/>
    </source>
</evidence>
<proteinExistence type="predicted"/>
<dbReference type="Pfam" id="PF03781">
    <property type="entry name" value="FGE-sulfatase"/>
    <property type="match status" value="1"/>
</dbReference>